<keyword evidence="11" id="KW-1185">Reference proteome</keyword>
<dbReference type="HAMAP" id="MF_01228">
    <property type="entry name" value="Met_tRNA_synth_type2"/>
    <property type="match status" value="1"/>
</dbReference>
<dbReference type="CDD" id="cd00814">
    <property type="entry name" value="MetRS_core"/>
    <property type="match status" value="1"/>
</dbReference>
<dbReference type="InterPro" id="IPR015413">
    <property type="entry name" value="Methionyl/Leucyl_tRNA_Synth"/>
</dbReference>
<dbReference type="InterPro" id="IPR014758">
    <property type="entry name" value="Met-tRNA_synth"/>
</dbReference>
<keyword evidence="7" id="KW-0963">Cytoplasm</keyword>
<organism evidence="10 11">
    <name type="scientific">Neoroseomonas eburnea</name>
    <dbReference type="NCBI Taxonomy" id="1346889"/>
    <lineage>
        <taxon>Bacteria</taxon>
        <taxon>Pseudomonadati</taxon>
        <taxon>Pseudomonadota</taxon>
        <taxon>Alphaproteobacteria</taxon>
        <taxon>Acetobacterales</taxon>
        <taxon>Acetobacteraceae</taxon>
        <taxon>Neoroseomonas</taxon>
    </lineage>
</organism>
<reference evidence="10" key="2">
    <citation type="journal article" date="2021" name="Syst. Appl. Microbiol.">
        <title>Roseomonas hellenica sp. nov., isolated from roots of wild-growing Alkanna tinctoria.</title>
        <authorList>
            <person name="Rat A."/>
            <person name="Naranjo H.D."/>
            <person name="Lebbe L."/>
            <person name="Cnockaert M."/>
            <person name="Krigas N."/>
            <person name="Grigoriadou K."/>
            <person name="Maloupa E."/>
            <person name="Willems A."/>
        </authorList>
    </citation>
    <scope>NUCLEOTIDE SEQUENCE</scope>
    <source>
        <strain evidence="10">LMG 31228</strain>
    </source>
</reference>
<dbReference type="SUPFAM" id="SSF47323">
    <property type="entry name" value="Anticodon-binding domain of a subclass of class I aminoacyl-tRNA synthetases"/>
    <property type="match status" value="1"/>
</dbReference>
<feature type="short sequence motif" description="'KMSKS' region" evidence="7">
    <location>
        <begin position="313"/>
        <end position="317"/>
    </location>
</feature>
<keyword evidence="5 7" id="KW-0648">Protein biosynthesis</keyword>
<dbReference type="EMBL" id="JAAEDL010000001">
    <property type="protein sequence ID" value="MBR0679113.1"/>
    <property type="molecule type" value="Genomic_DNA"/>
</dbReference>
<evidence type="ECO:0000259" key="9">
    <source>
        <dbReference type="Pfam" id="PF19303"/>
    </source>
</evidence>
<dbReference type="PANTHER" id="PTHR43326">
    <property type="entry name" value="METHIONYL-TRNA SYNTHETASE"/>
    <property type="match status" value="1"/>
</dbReference>
<dbReference type="CDD" id="cd07957">
    <property type="entry name" value="Anticodon_Ia_Met"/>
    <property type="match status" value="1"/>
</dbReference>
<protein>
    <recommendedName>
        <fullName evidence="7">Methionine--tRNA ligase</fullName>
        <ecNumber evidence="7">6.1.1.10</ecNumber>
    </recommendedName>
    <alternativeName>
        <fullName evidence="7">Methionyl-tRNA synthetase</fullName>
        <shortName evidence="7">MetRS</shortName>
    </alternativeName>
</protein>
<dbReference type="Proteomes" id="UP001138709">
    <property type="component" value="Unassembled WGS sequence"/>
</dbReference>
<dbReference type="PRINTS" id="PR01041">
    <property type="entry name" value="TRNASYNTHMET"/>
</dbReference>
<evidence type="ECO:0000256" key="3">
    <source>
        <dbReference type="ARBA" id="ARBA00022741"/>
    </source>
</evidence>
<dbReference type="EC" id="6.1.1.10" evidence="7"/>
<evidence type="ECO:0000256" key="5">
    <source>
        <dbReference type="ARBA" id="ARBA00022917"/>
    </source>
</evidence>
<comment type="similarity">
    <text evidence="7">Belongs to the class-I aminoacyl-tRNA synthetase family. MetG type 2B subfamily.</text>
</comment>
<feature type="short sequence motif" description="'HIGH' region" evidence="7">
    <location>
        <begin position="13"/>
        <end position="23"/>
    </location>
</feature>
<dbReference type="GO" id="GO:0005524">
    <property type="term" value="F:ATP binding"/>
    <property type="evidence" value="ECO:0007669"/>
    <property type="project" value="UniProtKB-UniRule"/>
</dbReference>
<keyword evidence="6 7" id="KW-0030">Aminoacyl-tRNA synthetase</keyword>
<dbReference type="GO" id="GO:0004825">
    <property type="term" value="F:methionine-tRNA ligase activity"/>
    <property type="evidence" value="ECO:0007669"/>
    <property type="project" value="UniProtKB-UniRule"/>
</dbReference>
<comment type="function">
    <text evidence="1 7">Is required not only for elongation of protein synthesis but also for the initiation of all mRNA translation through initiator tRNA(fMet) aminoacylation.</text>
</comment>
<dbReference type="InterPro" id="IPR014729">
    <property type="entry name" value="Rossmann-like_a/b/a_fold"/>
</dbReference>
<dbReference type="Gene3D" id="2.170.220.10">
    <property type="match status" value="1"/>
</dbReference>
<evidence type="ECO:0000256" key="7">
    <source>
        <dbReference type="HAMAP-Rule" id="MF_01228"/>
    </source>
</evidence>
<dbReference type="AlphaFoldDB" id="A0A9X9X5X7"/>
<feature type="domain" description="Methionyl-tRNA synthetase anticodon-binding" evidence="9">
    <location>
        <begin position="400"/>
        <end position="521"/>
    </location>
</feature>
<evidence type="ECO:0000256" key="1">
    <source>
        <dbReference type="ARBA" id="ARBA00003314"/>
    </source>
</evidence>
<evidence type="ECO:0000256" key="6">
    <source>
        <dbReference type="ARBA" id="ARBA00023146"/>
    </source>
</evidence>
<proteinExistence type="inferred from homology"/>
<dbReference type="InterPro" id="IPR041872">
    <property type="entry name" value="Anticodon_Met"/>
</dbReference>
<dbReference type="InterPro" id="IPR033911">
    <property type="entry name" value="MetRS_core"/>
</dbReference>
<dbReference type="NCBIfam" id="NF008900">
    <property type="entry name" value="PRK12267.1"/>
    <property type="match status" value="1"/>
</dbReference>
<dbReference type="RefSeq" id="WP_211844460.1">
    <property type="nucleotide sequence ID" value="NZ_JAAEDL010000001.1"/>
</dbReference>
<dbReference type="SUPFAM" id="SSF52374">
    <property type="entry name" value="Nucleotidylyl transferase"/>
    <property type="match status" value="1"/>
</dbReference>
<comment type="caution">
    <text evidence="10">The sequence shown here is derived from an EMBL/GenBank/DDBJ whole genome shotgun (WGS) entry which is preliminary data.</text>
</comment>
<comment type="catalytic activity">
    <reaction evidence="7">
        <text>tRNA(Met) + L-methionine + ATP = L-methionyl-tRNA(Met) + AMP + diphosphate</text>
        <dbReference type="Rhea" id="RHEA:13481"/>
        <dbReference type="Rhea" id="RHEA-COMP:9667"/>
        <dbReference type="Rhea" id="RHEA-COMP:9698"/>
        <dbReference type="ChEBI" id="CHEBI:30616"/>
        <dbReference type="ChEBI" id="CHEBI:33019"/>
        <dbReference type="ChEBI" id="CHEBI:57844"/>
        <dbReference type="ChEBI" id="CHEBI:78442"/>
        <dbReference type="ChEBI" id="CHEBI:78530"/>
        <dbReference type="ChEBI" id="CHEBI:456215"/>
        <dbReference type="EC" id="6.1.1.10"/>
    </reaction>
</comment>
<dbReference type="Pfam" id="PF09334">
    <property type="entry name" value="tRNA-synt_1g"/>
    <property type="match status" value="1"/>
</dbReference>
<name>A0A9X9X5X7_9PROT</name>
<dbReference type="InterPro" id="IPR009080">
    <property type="entry name" value="tRNAsynth_Ia_anticodon-bd"/>
</dbReference>
<dbReference type="GO" id="GO:0006431">
    <property type="term" value="P:methionyl-tRNA aminoacylation"/>
    <property type="evidence" value="ECO:0007669"/>
    <property type="project" value="UniProtKB-UniRule"/>
</dbReference>
<evidence type="ECO:0000313" key="10">
    <source>
        <dbReference type="EMBL" id="MBR0679113.1"/>
    </source>
</evidence>
<evidence type="ECO:0000256" key="2">
    <source>
        <dbReference type="ARBA" id="ARBA00022598"/>
    </source>
</evidence>
<dbReference type="NCBIfam" id="TIGR00398">
    <property type="entry name" value="metG"/>
    <property type="match status" value="1"/>
</dbReference>
<evidence type="ECO:0000313" key="11">
    <source>
        <dbReference type="Proteomes" id="UP001138709"/>
    </source>
</evidence>
<dbReference type="Gene3D" id="3.40.50.620">
    <property type="entry name" value="HUPs"/>
    <property type="match status" value="1"/>
</dbReference>
<dbReference type="GO" id="GO:0005737">
    <property type="term" value="C:cytoplasm"/>
    <property type="evidence" value="ECO:0007669"/>
    <property type="project" value="UniProtKB-SubCell"/>
</dbReference>
<sequence length="524" mass="58609">MAKPRTYLTTPIYYVNDKPHIGHAYTSLATDVLARFRRLDGHEVFFLTGTDEHGQKVEKAAKDAGEDPQAFTDRVSQAFRDLTVTMGFSNDDFIRTTEPRHKAACVALWKVLAERGEIYLGDYEGWYAVRDEAFYGPDELTERDGVRYAPTGAPVEWVKEPSYFFRLSKWLPELLRRYDLPEGHPERIDIEPESRRNEVRAFVAQGLREFGEGSPKLDLSVSRTSFTWGVKVPGDEKHVMYVWVDALTNYITAAGYPDTSNPRWAFWPADVHFVGKDIVRFHTIYWPAMLLAAGLPAAKRVFAHGWWTNEGQKISKSLGNVIDPVTLVEEYGLDPVRYFLLREVPFGQDGDFSRKALINRLNGELADALGNLANRTLSLIQRNCEGKLPAEGDAAVGGALLAGVQALPGQVRDRLDRQEFHLALEAIMASVRDANGYITQEAPWALKKTDPVRMAAVLRHLHTALRCQATLLQPFMPETMSALLDQLAVPAEARDIAALEAPLPGGTPLPPPAPLFRKIETKAA</sequence>
<dbReference type="Pfam" id="PF19303">
    <property type="entry name" value="Anticodon_3"/>
    <property type="match status" value="1"/>
</dbReference>
<evidence type="ECO:0000256" key="4">
    <source>
        <dbReference type="ARBA" id="ARBA00022840"/>
    </source>
</evidence>
<feature type="domain" description="Methionyl/Leucyl tRNA synthetase" evidence="8">
    <location>
        <begin position="7"/>
        <end position="377"/>
    </location>
</feature>
<comment type="caution">
    <text evidence="7">Lacks conserved residue(s) required for the propagation of feature annotation.</text>
</comment>
<keyword evidence="3 7" id="KW-0547">Nucleotide-binding</keyword>
<reference evidence="10" key="1">
    <citation type="submission" date="2020-01" db="EMBL/GenBank/DDBJ databases">
        <authorList>
            <person name="Rat A."/>
        </authorList>
    </citation>
    <scope>NUCLEOTIDE SEQUENCE</scope>
    <source>
        <strain evidence="10">LMG 31228</strain>
    </source>
</reference>
<comment type="subunit">
    <text evidence="7">Monomer.</text>
</comment>
<dbReference type="Gene3D" id="1.10.730.10">
    <property type="entry name" value="Isoleucyl-tRNA Synthetase, Domain 1"/>
    <property type="match status" value="1"/>
</dbReference>
<keyword evidence="4 7" id="KW-0067">ATP-binding</keyword>
<evidence type="ECO:0000259" key="8">
    <source>
        <dbReference type="Pfam" id="PF09334"/>
    </source>
</evidence>
<dbReference type="InterPro" id="IPR023457">
    <property type="entry name" value="Met-tRNA_synth_2"/>
</dbReference>
<keyword evidence="2 7" id="KW-0436">Ligase</keyword>
<dbReference type="PANTHER" id="PTHR43326:SF1">
    <property type="entry name" value="METHIONINE--TRNA LIGASE, MITOCHONDRIAL"/>
    <property type="match status" value="1"/>
</dbReference>
<gene>
    <name evidence="7" type="primary">metG</name>
    <name evidence="10" type="ORF">GXW74_01330</name>
</gene>
<comment type="subcellular location">
    <subcellularLocation>
        <location evidence="7">Cytoplasm</location>
    </subcellularLocation>
</comment>
<accession>A0A9X9X5X7</accession>